<feature type="non-terminal residue" evidence="1">
    <location>
        <position position="38"/>
    </location>
</feature>
<protein>
    <submittedName>
        <fullName evidence="1">Uncharacterized protein</fullName>
    </submittedName>
</protein>
<accession>A0A381WSI3</accession>
<gene>
    <name evidence="1" type="ORF">METZ01_LOCUS108072</name>
</gene>
<dbReference type="EMBL" id="UINC01012674">
    <property type="protein sequence ID" value="SVA55218.1"/>
    <property type="molecule type" value="Genomic_DNA"/>
</dbReference>
<reference evidence="1" key="1">
    <citation type="submission" date="2018-05" db="EMBL/GenBank/DDBJ databases">
        <authorList>
            <person name="Lanie J.A."/>
            <person name="Ng W.-L."/>
            <person name="Kazmierczak K.M."/>
            <person name="Andrzejewski T.M."/>
            <person name="Davidsen T.M."/>
            <person name="Wayne K.J."/>
            <person name="Tettelin H."/>
            <person name="Glass J.I."/>
            <person name="Rusch D."/>
            <person name="Podicherti R."/>
            <person name="Tsui H.-C.T."/>
            <person name="Winkler M.E."/>
        </authorList>
    </citation>
    <scope>NUCLEOTIDE SEQUENCE</scope>
</reference>
<proteinExistence type="predicted"/>
<name>A0A381WSI3_9ZZZZ</name>
<organism evidence="1">
    <name type="scientific">marine metagenome</name>
    <dbReference type="NCBI Taxonomy" id="408172"/>
    <lineage>
        <taxon>unclassified sequences</taxon>
        <taxon>metagenomes</taxon>
        <taxon>ecological metagenomes</taxon>
    </lineage>
</organism>
<evidence type="ECO:0000313" key="1">
    <source>
        <dbReference type="EMBL" id="SVA55218.1"/>
    </source>
</evidence>
<sequence length="38" mass="4186">MYVIAAQAGIQGKLCYGAPKIFPMQERENKVCGSIRVD</sequence>
<dbReference type="AlphaFoldDB" id="A0A381WSI3"/>